<accession>A0A6A4J1J1</accession>
<evidence type="ECO:0000313" key="2">
    <source>
        <dbReference type="Proteomes" id="UP000466442"/>
    </source>
</evidence>
<dbReference type="EMBL" id="WIXP02000015">
    <property type="protein sequence ID" value="KAF6198750.1"/>
    <property type="molecule type" value="Genomic_DNA"/>
</dbReference>
<proteinExistence type="predicted"/>
<reference evidence="1" key="1">
    <citation type="journal article" date="2021" name="Mol. Ecol. Resour.">
        <title>Apolygus lucorum genome provides insights into omnivorousness and mesophyll feeding.</title>
        <authorList>
            <person name="Liu Y."/>
            <person name="Liu H."/>
            <person name="Wang H."/>
            <person name="Huang T."/>
            <person name="Liu B."/>
            <person name="Yang B."/>
            <person name="Yin L."/>
            <person name="Li B."/>
            <person name="Zhang Y."/>
            <person name="Zhang S."/>
            <person name="Jiang F."/>
            <person name="Zhang X."/>
            <person name="Ren Y."/>
            <person name="Wang B."/>
            <person name="Wang S."/>
            <person name="Lu Y."/>
            <person name="Wu K."/>
            <person name="Fan W."/>
            <person name="Wang G."/>
        </authorList>
    </citation>
    <scope>NUCLEOTIDE SEQUENCE</scope>
    <source>
        <strain evidence="1">12Hb</strain>
    </source>
</reference>
<comment type="caution">
    <text evidence="1">The sequence shown here is derived from an EMBL/GenBank/DDBJ whole genome shotgun (WGS) entry which is preliminary data.</text>
</comment>
<dbReference type="Proteomes" id="UP000466442">
    <property type="component" value="Unassembled WGS sequence"/>
</dbReference>
<dbReference type="AlphaFoldDB" id="A0A6A4J1J1"/>
<organism evidence="1 2">
    <name type="scientific">Apolygus lucorum</name>
    <name type="common">Small green plant bug</name>
    <name type="synonym">Lygocoris lucorum</name>
    <dbReference type="NCBI Taxonomy" id="248454"/>
    <lineage>
        <taxon>Eukaryota</taxon>
        <taxon>Metazoa</taxon>
        <taxon>Ecdysozoa</taxon>
        <taxon>Arthropoda</taxon>
        <taxon>Hexapoda</taxon>
        <taxon>Insecta</taxon>
        <taxon>Pterygota</taxon>
        <taxon>Neoptera</taxon>
        <taxon>Paraneoptera</taxon>
        <taxon>Hemiptera</taxon>
        <taxon>Heteroptera</taxon>
        <taxon>Panheteroptera</taxon>
        <taxon>Cimicomorpha</taxon>
        <taxon>Miridae</taxon>
        <taxon>Mirini</taxon>
        <taxon>Apolygus</taxon>
    </lineage>
</organism>
<protein>
    <submittedName>
        <fullName evidence="1">Uncharacterized protein</fullName>
    </submittedName>
</protein>
<evidence type="ECO:0000313" key="1">
    <source>
        <dbReference type="EMBL" id="KAF6198750.1"/>
    </source>
</evidence>
<keyword evidence="2" id="KW-1185">Reference proteome</keyword>
<gene>
    <name evidence="1" type="ORF">GE061_006772</name>
</gene>
<sequence length="73" mass="8044">MKRTIVLFAALLLAAALLDAKCLPRHMEFEEGQVGSRHHISKREAVKERWVMNGDVLIDAGGGSEEIRGCVRG</sequence>
<name>A0A6A4J1J1_APOLU</name>